<organism evidence="8 9">
    <name type="scientific">Candidatus Dechloromonas phosphorivorans</name>
    <dbReference type="NCBI Taxonomy" id="2899244"/>
    <lineage>
        <taxon>Bacteria</taxon>
        <taxon>Pseudomonadati</taxon>
        <taxon>Pseudomonadota</taxon>
        <taxon>Betaproteobacteria</taxon>
        <taxon>Rhodocyclales</taxon>
        <taxon>Azonexaceae</taxon>
        <taxon>Dechloromonas</taxon>
    </lineage>
</organism>
<keyword evidence="6" id="KW-0902">Two-component regulatory system</keyword>
<keyword evidence="5 8" id="KW-0418">Kinase</keyword>
<dbReference type="PROSITE" id="PS50109">
    <property type="entry name" value="HIS_KIN"/>
    <property type="match status" value="1"/>
</dbReference>
<dbReference type="GO" id="GO:0000155">
    <property type="term" value="F:phosphorelay sensor kinase activity"/>
    <property type="evidence" value="ECO:0007669"/>
    <property type="project" value="InterPro"/>
</dbReference>
<comment type="caution">
    <text evidence="8">The sequence shown here is derived from an EMBL/GenBank/DDBJ whole genome shotgun (WGS) entry which is preliminary data.</text>
</comment>
<dbReference type="SUPFAM" id="SSF47384">
    <property type="entry name" value="Homodimeric domain of signal transducing histidine kinase"/>
    <property type="match status" value="1"/>
</dbReference>
<keyword evidence="4" id="KW-0808">Transferase</keyword>
<reference evidence="8" key="1">
    <citation type="submission" date="2020-10" db="EMBL/GenBank/DDBJ databases">
        <title>Connecting structure to function with the recovery of over 1000 high-quality activated sludge metagenome-assembled genomes encoding full-length rRNA genes using long-read sequencing.</title>
        <authorList>
            <person name="Singleton C.M."/>
            <person name="Petriglieri F."/>
            <person name="Kristensen J.M."/>
            <person name="Kirkegaard R.H."/>
            <person name="Michaelsen T.Y."/>
            <person name="Andersen M.H."/>
            <person name="Karst S.M."/>
            <person name="Dueholm M.S."/>
            <person name="Nielsen P.H."/>
            <person name="Albertsen M."/>
        </authorList>
    </citation>
    <scope>NUCLEOTIDE SEQUENCE</scope>
    <source>
        <strain evidence="8">OdNE_18-Q3-R46-58_BAT3C.305</strain>
    </source>
</reference>
<evidence type="ECO:0000256" key="1">
    <source>
        <dbReference type="ARBA" id="ARBA00000085"/>
    </source>
</evidence>
<dbReference type="SMART" id="SM00387">
    <property type="entry name" value="HATPase_c"/>
    <property type="match status" value="1"/>
</dbReference>
<dbReference type="CDD" id="cd00082">
    <property type="entry name" value="HisKA"/>
    <property type="match status" value="1"/>
</dbReference>
<evidence type="ECO:0000313" key="8">
    <source>
        <dbReference type="EMBL" id="MBK8891434.1"/>
    </source>
</evidence>
<dbReference type="InterPro" id="IPR036890">
    <property type="entry name" value="HATPase_C_sf"/>
</dbReference>
<dbReference type="InterPro" id="IPR036097">
    <property type="entry name" value="HisK_dim/P_sf"/>
</dbReference>
<dbReference type="AlphaFoldDB" id="A0A9D7LS44"/>
<dbReference type="Proteomes" id="UP000808146">
    <property type="component" value="Unassembled WGS sequence"/>
</dbReference>
<dbReference type="SUPFAM" id="SSF55874">
    <property type="entry name" value="ATPase domain of HSP90 chaperone/DNA topoisomerase II/histidine kinase"/>
    <property type="match status" value="1"/>
</dbReference>
<evidence type="ECO:0000256" key="5">
    <source>
        <dbReference type="ARBA" id="ARBA00022777"/>
    </source>
</evidence>
<dbReference type="PRINTS" id="PR00344">
    <property type="entry name" value="BCTRLSENSOR"/>
</dbReference>
<dbReference type="CDD" id="cd00075">
    <property type="entry name" value="HATPase"/>
    <property type="match status" value="1"/>
</dbReference>
<name>A0A9D7LS44_9RHOO</name>
<evidence type="ECO:0000259" key="7">
    <source>
        <dbReference type="PROSITE" id="PS50109"/>
    </source>
</evidence>
<dbReference type="EC" id="2.7.13.3" evidence="2"/>
<dbReference type="Gene3D" id="1.10.287.130">
    <property type="match status" value="1"/>
</dbReference>
<dbReference type="SMART" id="SM00388">
    <property type="entry name" value="HisKA"/>
    <property type="match status" value="1"/>
</dbReference>
<keyword evidence="3" id="KW-0597">Phosphoprotein</keyword>
<dbReference type="InterPro" id="IPR004358">
    <property type="entry name" value="Sig_transdc_His_kin-like_C"/>
</dbReference>
<evidence type="ECO:0000256" key="2">
    <source>
        <dbReference type="ARBA" id="ARBA00012438"/>
    </source>
</evidence>
<dbReference type="PANTHER" id="PTHR43711">
    <property type="entry name" value="TWO-COMPONENT HISTIDINE KINASE"/>
    <property type="match status" value="1"/>
</dbReference>
<dbReference type="Gene3D" id="3.30.565.10">
    <property type="entry name" value="Histidine kinase-like ATPase, C-terminal domain"/>
    <property type="match status" value="1"/>
</dbReference>
<comment type="catalytic activity">
    <reaction evidence="1">
        <text>ATP + protein L-histidine = ADP + protein N-phospho-L-histidine.</text>
        <dbReference type="EC" id="2.7.13.3"/>
    </reaction>
</comment>
<dbReference type="InterPro" id="IPR050736">
    <property type="entry name" value="Sensor_HK_Regulatory"/>
</dbReference>
<sequence>MNQVSTLSPQELQEAFQVFTLASSDLCLAYEELRQEGERLTQELALANGELRRQFEAREAERESRQRQERLAAMGEMAARLAHQLRTPLATALLYAAQLGGADLPATERERFASKTVERLHHLERLVNDMLQFVRGVHAGCEPSAVEDMLSEAFQIIEPQAMARGLLAELCDESGGCVIHVDRQALGGALLSLLENAVQACNAGGSIRLAASVANGQVAFCVSDTGAGIAAALQEHLFEPFFTTRRGGTGLGLAIVRSVAETHGGSISLRSVPGEGSEFRLCLPVVPEPGRALSG</sequence>
<protein>
    <recommendedName>
        <fullName evidence="2">histidine kinase</fullName>
        <ecNumber evidence="2">2.7.13.3</ecNumber>
    </recommendedName>
</protein>
<accession>A0A9D7LS44</accession>
<proteinExistence type="predicted"/>
<feature type="domain" description="Histidine kinase" evidence="7">
    <location>
        <begin position="80"/>
        <end position="287"/>
    </location>
</feature>
<dbReference type="EMBL" id="JADKBR010000017">
    <property type="protein sequence ID" value="MBK8891434.1"/>
    <property type="molecule type" value="Genomic_DNA"/>
</dbReference>
<dbReference type="PANTHER" id="PTHR43711:SF28">
    <property type="entry name" value="SENSOR HISTIDINE KINASE YXDK"/>
    <property type="match status" value="1"/>
</dbReference>
<dbReference type="InterPro" id="IPR003661">
    <property type="entry name" value="HisK_dim/P_dom"/>
</dbReference>
<dbReference type="Pfam" id="PF00512">
    <property type="entry name" value="HisKA"/>
    <property type="match status" value="1"/>
</dbReference>
<dbReference type="InterPro" id="IPR005467">
    <property type="entry name" value="His_kinase_dom"/>
</dbReference>
<dbReference type="InterPro" id="IPR003594">
    <property type="entry name" value="HATPase_dom"/>
</dbReference>
<gene>
    <name evidence="8" type="ORF">IPN75_14235</name>
</gene>
<evidence type="ECO:0000313" key="9">
    <source>
        <dbReference type="Proteomes" id="UP000808146"/>
    </source>
</evidence>
<evidence type="ECO:0000256" key="3">
    <source>
        <dbReference type="ARBA" id="ARBA00022553"/>
    </source>
</evidence>
<evidence type="ECO:0000256" key="6">
    <source>
        <dbReference type="ARBA" id="ARBA00023012"/>
    </source>
</evidence>
<evidence type="ECO:0000256" key="4">
    <source>
        <dbReference type="ARBA" id="ARBA00022679"/>
    </source>
</evidence>
<dbReference type="Pfam" id="PF02518">
    <property type="entry name" value="HATPase_c"/>
    <property type="match status" value="1"/>
</dbReference>